<keyword evidence="5" id="KW-1185">Reference proteome</keyword>
<dbReference type="InterPro" id="IPR035979">
    <property type="entry name" value="RBD_domain_sf"/>
</dbReference>
<evidence type="ECO:0000256" key="1">
    <source>
        <dbReference type="PROSITE-ProRule" id="PRU00176"/>
    </source>
</evidence>
<sequence length="403" mass="45292">MADVDDMFGDEPIVLKPSLSEVNGDSKIDSGEQTPVVSVAEEDNRMETEEKVENGQSGTVVAAQEDAQKNGDDVMIIEDDDEQNGTASNGDAKKPEIEAYVSETNIVMVNNVTTKATEEQMSVLFSFIGPITEIALFPKYDVSLVQHKVCFVKFESKADVVVALHLSNNVFIDRALQVKEWNDDWPDESEAIIYCTPQDVVKNMNLGDGLDATSTALTLFNNPRLMTTVNAQSADEFRRQVCVGNVHEIVTDEQVKQYFESYSGKVDRVEFHELRKGRKTEMDKDDVGHQVRYCTVIFADASSVGAALQLDGNMFAGIPISIKHTKYSDIKHDAAPDAMSKLDRDFGSKKKKSRTRSRSRNDSRSRSSRKSSSRRRSRSRDRDRSRRSRSRDHKKSSKKSRKR</sequence>
<feature type="region of interest" description="Disordered" evidence="2">
    <location>
        <begin position="1"/>
        <end position="62"/>
    </location>
</feature>
<evidence type="ECO:0000313" key="4">
    <source>
        <dbReference type="EMBL" id="CBY18761.1"/>
    </source>
</evidence>
<dbReference type="PROSITE" id="PS50102">
    <property type="entry name" value="RRM"/>
    <property type="match status" value="2"/>
</dbReference>
<feature type="compositionally biased region" description="Basic residues" evidence="2">
    <location>
        <begin position="349"/>
        <end position="358"/>
    </location>
</feature>
<gene>
    <name evidence="4" type="ORF">GSOID_T00003627001</name>
</gene>
<reference evidence="4" key="1">
    <citation type="journal article" date="2010" name="Science">
        <title>Plasticity of animal genome architecture unmasked by rapid evolution of a pelagic tunicate.</title>
        <authorList>
            <person name="Denoeud F."/>
            <person name="Henriet S."/>
            <person name="Mungpakdee S."/>
            <person name="Aury J.M."/>
            <person name="Da Silva C."/>
            <person name="Brinkmann H."/>
            <person name="Mikhaleva J."/>
            <person name="Olsen L.C."/>
            <person name="Jubin C."/>
            <person name="Canestro C."/>
            <person name="Bouquet J.M."/>
            <person name="Danks G."/>
            <person name="Poulain J."/>
            <person name="Campsteijn C."/>
            <person name="Adamski M."/>
            <person name="Cross I."/>
            <person name="Yadetie F."/>
            <person name="Muffato M."/>
            <person name="Louis A."/>
            <person name="Butcher S."/>
            <person name="Tsagkogeorga G."/>
            <person name="Konrad A."/>
            <person name="Singh S."/>
            <person name="Jensen M.F."/>
            <person name="Cong E.H."/>
            <person name="Eikeseth-Otteraa H."/>
            <person name="Noel B."/>
            <person name="Anthouard V."/>
            <person name="Porcel B.M."/>
            <person name="Kachouri-Lafond R."/>
            <person name="Nishino A."/>
            <person name="Ugolini M."/>
            <person name="Chourrout P."/>
            <person name="Nishida H."/>
            <person name="Aasland R."/>
            <person name="Huzurbazar S."/>
            <person name="Westhof E."/>
            <person name="Delsuc F."/>
            <person name="Lehrach H."/>
            <person name="Reinhardt R."/>
            <person name="Weissenbach J."/>
            <person name="Roy S.W."/>
            <person name="Artiguenave F."/>
            <person name="Postlethwait J.H."/>
            <person name="Manak J.R."/>
            <person name="Thompson E.M."/>
            <person name="Jaillon O."/>
            <person name="Du Pasquier L."/>
            <person name="Boudinot P."/>
            <person name="Liberles D.A."/>
            <person name="Volff J.N."/>
            <person name="Philippe H."/>
            <person name="Lenhard B."/>
            <person name="Roest Crollius H."/>
            <person name="Wincker P."/>
            <person name="Chourrout D."/>
        </authorList>
    </citation>
    <scope>NUCLEOTIDE SEQUENCE [LARGE SCALE GENOMIC DNA]</scope>
</reference>
<dbReference type="GO" id="GO:0003723">
    <property type="term" value="F:RNA binding"/>
    <property type="evidence" value="ECO:0007669"/>
    <property type="project" value="UniProtKB-UniRule"/>
</dbReference>
<feature type="domain" description="RRM" evidence="3">
    <location>
        <begin position="105"/>
        <end position="183"/>
    </location>
</feature>
<feature type="region of interest" description="Disordered" evidence="2">
    <location>
        <begin position="340"/>
        <end position="403"/>
    </location>
</feature>
<dbReference type="SMART" id="SM00360">
    <property type="entry name" value="RRM"/>
    <property type="match status" value="2"/>
</dbReference>
<evidence type="ECO:0000259" key="3">
    <source>
        <dbReference type="PROSITE" id="PS50102"/>
    </source>
</evidence>
<dbReference type="InParanoid" id="E4X7T8"/>
<proteinExistence type="predicted"/>
<feature type="compositionally biased region" description="Basic and acidic residues" evidence="2">
    <location>
        <begin position="42"/>
        <end position="53"/>
    </location>
</feature>
<dbReference type="AlphaFoldDB" id="E4X7T8"/>
<dbReference type="Gene3D" id="3.30.70.330">
    <property type="match status" value="2"/>
</dbReference>
<organism evidence="4">
    <name type="scientific">Oikopleura dioica</name>
    <name type="common">Tunicate</name>
    <dbReference type="NCBI Taxonomy" id="34765"/>
    <lineage>
        <taxon>Eukaryota</taxon>
        <taxon>Metazoa</taxon>
        <taxon>Chordata</taxon>
        <taxon>Tunicata</taxon>
        <taxon>Appendicularia</taxon>
        <taxon>Copelata</taxon>
        <taxon>Oikopleuridae</taxon>
        <taxon>Oikopleura</taxon>
    </lineage>
</organism>
<evidence type="ECO:0000256" key="2">
    <source>
        <dbReference type="SAM" id="MobiDB-lite"/>
    </source>
</evidence>
<dbReference type="InterPro" id="IPR012677">
    <property type="entry name" value="Nucleotide-bd_a/b_plait_sf"/>
</dbReference>
<dbReference type="Proteomes" id="UP000001307">
    <property type="component" value="Unassembled WGS sequence"/>
</dbReference>
<evidence type="ECO:0000313" key="5">
    <source>
        <dbReference type="Proteomes" id="UP000001307"/>
    </source>
</evidence>
<dbReference type="InterPro" id="IPR000504">
    <property type="entry name" value="RRM_dom"/>
</dbReference>
<dbReference type="SUPFAM" id="SSF54928">
    <property type="entry name" value="RNA-binding domain, RBD"/>
    <property type="match status" value="2"/>
</dbReference>
<dbReference type="OrthoDB" id="7763451at2759"/>
<feature type="compositionally biased region" description="Basic residues" evidence="2">
    <location>
        <begin position="366"/>
        <end position="403"/>
    </location>
</feature>
<protein>
    <recommendedName>
        <fullName evidence="3">RRM domain-containing protein</fullName>
    </recommendedName>
</protein>
<feature type="domain" description="RRM" evidence="3">
    <location>
        <begin position="239"/>
        <end position="327"/>
    </location>
</feature>
<dbReference type="Pfam" id="PF00076">
    <property type="entry name" value="RRM_1"/>
    <property type="match status" value="1"/>
</dbReference>
<accession>E4X7T8</accession>
<dbReference type="GO" id="GO:0005654">
    <property type="term" value="C:nucleoplasm"/>
    <property type="evidence" value="ECO:0007669"/>
    <property type="project" value="TreeGrafter"/>
</dbReference>
<name>E4X7T8_OIKDI</name>
<keyword evidence="1" id="KW-0694">RNA-binding</keyword>
<dbReference type="PANTHER" id="PTHR32343">
    <property type="entry name" value="SERINE/ARGININE-RICH SPLICING FACTOR"/>
    <property type="match status" value="1"/>
</dbReference>
<dbReference type="EMBL" id="FN653028">
    <property type="protein sequence ID" value="CBY18761.1"/>
    <property type="molecule type" value="Genomic_DNA"/>
</dbReference>
<dbReference type="CDD" id="cd12259">
    <property type="entry name" value="RRM_SRSF11_SREK1"/>
    <property type="match status" value="1"/>
</dbReference>
<dbReference type="PANTHER" id="PTHR32343:SF22">
    <property type="entry name" value="LD29830P"/>
    <property type="match status" value="1"/>
</dbReference>